<dbReference type="InterPro" id="IPR023213">
    <property type="entry name" value="CAT-like_dom_sf"/>
</dbReference>
<comment type="caution">
    <text evidence="4">The sequence shown here is derived from an EMBL/GenBank/DDBJ whole genome shotgun (WGS) entry which is preliminary data.</text>
</comment>
<dbReference type="GO" id="GO:0016746">
    <property type="term" value="F:acyltransferase activity"/>
    <property type="evidence" value="ECO:0007669"/>
    <property type="project" value="UniProtKB-KW"/>
</dbReference>
<evidence type="ECO:0000256" key="1">
    <source>
        <dbReference type="ARBA" id="ARBA00009861"/>
    </source>
</evidence>
<comment type="similarity">
    <text evidence="1">Belongs to the plant acyltransferase family.</text>
</comment>
<organism evidence="4 5">
    <name type="scientific">Punica granatum</name>
    <name type="common">Pomegranate</name>
    <dbReference type="NCBI Taxonomy" id="22663"/>
    <lineage>
        <taxon>Eukaryota</taxon>
        <taxon>Viridiplantae</taxon>
        <taxon>Streptophyta</taxon>
        <taxon>Embryophyta</taxon>
        <taxon>Tracheophyta</taxon>
        <taxon>Spermatophyta</taxon>
        <taxon>Magnoliopsida</taxon>
        <taxon>eudicotyledons</taxon>
        <taxon>Gunneridae</taxon>
        <taxon>Pentapetalae</taxon>
        <taxon>rosids</taxon>
        <taxon>malvids</taxon>
        <taxon>Myrtales</taxon>
        <taxon>Lythraceae</taxon>
        <taxon>Punica</taxon>
    </lineage>
</organism>
<dbReference type="AlphaFoldDB" id="A0A2I0HT61"/>
<dbReference type="Pfam" id="PF02458">
    <property type="entry name" value="Transferase"/>
    <property type="match status" value="2"/>
</dbReference>
<name>A0A2I0HT61_PUNGR</name>
<evidence type="ECO:0000313" key="5">
    <source>
        <dbReference type="Proteomes" id="UP000233551"/>
    </source>
</evidence>
<sequence>MDVDMICRETVKPSSATAAILRTFKISFLDQLIPTFYTPLILFYSIEDSGTKHERSSSVLKASVSEALTCFYPLAGRTGGHGFINCNDEGASFAEAQANVFECGGLAIRICALHIVIDATTMSHFLSYCAGIARGGSVEELPHPDFGTASSLFPPRDPLPKNFLKVMERGWFKEGKFAIHRFVFDHKSISILRERAREGGLTPTRHEVVSGVIWKHATAASREKSGSPPRISISIHSTDMRQRMKEKIPKCAVGNLLWSAFATYDPSNGTSGTLPHLVRLVRESVGKTNGDYLRGLAGDGGSELFTVD</sequence>
<evidence type="ECO:0000256" key="2">
    <source>
        <dbReference type="ARBA" id="ARBA00022679"/>
    </source>
</evidence>
<accession>A0A2I0HT61</accession>
<evidence type="ECO:0000256" key="3">
    <source>
        <dbReference type="ARBA" id="ARBA00023315"/>
    </source>
</evidence>
<evidence type="ECO:0008006" key="6">
    <source>
        <dbReference type="Google" id="ProtNLM"/>
    </source>
</evidence>
<evidence type="ECO:0000313" key="4">
    <source>
        <dbReference type="EMBL" id="PKI34897.1"/>
    </source>
</evidence>
<dbReference type="Proteomes" id="UP000233551">
    <property type="component" value="Unassembled WGS sequence"/>
</dbReference>
<reference evidence="4 5" key="1">
    <citation type="submission" date="2017-11" db="EMBL/GenBank/DDBJ databases">
        <title>De-novo sequencing of pomegranate (Punica granatum L.) genome.</title>
        <authorList>
            <person name="Akparov Z."/>
            <person name="Amiraslanov A."/>
            <person name="Hajiyeva S."/>
            <person name="Abbasov M."/>
            <person name="Kaur K."/>
            <person name="Hamwieh A."/>
            <person name="Solovyev V."/>
            <person name="Salamov A."/>
            <person name="Braich B."/>
            <person name="Kosarev P."/>
            <person name="Mahmoud A."/>
            <person name="Hajiyev E."/>
            <person name="Babayeva S."/>
            <person name="Izzatullayeva V."/>
            <person name="Mammadov A."/>
            <person name="Mammadov A."/>
            <person name="Sharifova S."/>
            <person name="Ojaghi J."/>
            <person name="Eynullazada K."/>
            <person name="Bayramov B."/>
            <person name="Abdulazimova A."/>
            <person name="Shahmuradov I."/>
        </authorList>
    </citation>
    <scope>NUCLEOTIDE SEQUENCE [LARGE SCALE GENOMIC DNA]</scope>
    <source>
        <strain evidence="5">cv. AG2017</strain>
        <tissue evidence="4">Leaf</tissue>
    </source>
</reference>
<gene>
    <name evidence="4" type="ORF">CRG98_044743</name>
</gene>
<dbReference type="PANTHER" id="PTHR31623">
    <property type="entry name" value="F21J9.9"/>
    <property type="match status" value="1"/>
</dbReference>
<proteinExistence type="inferred from homology"/>
<dbReference type="STRING" id="22663.A0A2I0HT61"/>
<keyword evidence="5" id="KW-1185">Reference proteome</keyword>
<dbReference type="EMBL" id="PGOL01005566">
    <property type="protein sequence ID" value="PKI34897.1"/>
    <property type="molecule type" value="Genomic_DNA"/>
</dbReference>
<protein>
    <recommendedName>
        <fullName evidence="6">Vinorine synthase-like</fullName>
    </recommendedName>
</protein>
<keyword evidence="3" id="KW-0012">Acyltransferase</keyword>
<keyword evidence="2" id="KW-0808">Transferase</keyword>
<dbReference type="PANTHER" id="PTHR31623:SF110">
    <property type="entry name" value="VINORINE SYNTHASE-LIKE"/>
    <property type="match status" value="1"/>
</dbReference>
<dbReference type="Gene3D" id="3.30.559.10">
    <property type="entry name" value="Chloramphenicol acetyltransferase-like domain"/>
    <property type="match status" value="3"/>
</dbReference>